<comment type="caution">
    <text evidence="1">The sequence shown here is derived from an EMBL/GenBank/DDBJ whole genome shotgun (WGS) entry which is preliminary data.</text>
</comment>
<dbReference type="EMBL" id="BMCJ01000013">
    <property type="protein sequence ID" value="GGD04845.1"/>
    <property type="molecule type" value="Genomic_DNA"/>
</dbReference>
<protein>
    <submittedName>
        <fullName evidence="1">Uncharacterized protein</fullName>
    </submittedName>
</protein>
<sequence>MIRLLDGTYVAFVNGRCFRLHYLNQNRCQIYINNQYKGIGPFDYIKEQITMLERFHPFTRLEYMEDTLIFQELKNQSIRFDMKV</sequence>
<evidence type="ECO:0000313" key="2">
    <source>
        <dbReference type="Proteomes" id="UP000619534"/>
    </source>
</evidence>
<reference evidence="2" key="1">
    <citation type="journal article" date="2019" name="Int. J. Syst. Evol. Microbiol.">
        <title>The Global Catalogue of Microorganisms (GCM) 10K type strain sequencing project: providing services to taxonomists for standard genome sequencing and annotation.</title>
        <authorList>
            <consortium name="The Broad Institute Genomics Platform"/>
            <consortium name="The Broad Institute Genome Sequencing Center for Infectious Disease"/>
            <person name="Wu L."/>
            <person name="Ma J."/>
        </authorList>
    </citation>
    <scope>NUCLEOTIDE SEQUENCE [LARGE SCALE GENOMIC DNA]</scope>
    <source>
        <strain evidence="2">CCM 7282</strain>
    </source>
</reference>
<accession>A0ABQ1PV54</accession>
<organism evidence="1 2">
    <name type="scientific">Thalassobacillus devorans</name>
    <dbReference type="NCBI Taxonomy" id="279813"/>
    <lineage>
        <taxon>Bacteria</taxon>
        <taxon>Bacillati</taxon>
        <taxon>Bacillota</taxon>
        <taxon>Bacilli</taxon>
        <taxon>Bacillales</taxon>
        <taxon>Bacillaceae</taxon>
        <taxon>Thalassobacillus</taxon>
    </lineage>
</organism>
<name>A0ABQ1PV54_9BACI</name>
<dbReference type="Proteomes" id="UP000619534">
    <property type="component" value="Unassembled WGS sequence"/>
</dbReference>
<evidence type="ECO:0000313" key="1">
    <source>
        <dbReference type="EMBL" id="GGD04845.1"/>
    </source>
</evidence>
<keyword evidence="2" id="KW-1185">Reference proteome</keyword>
<proteinExistence type="predicted"/>
<gene>
    <name evidence="1" type="ORF">GCM10007216_39350</name>
</gene>